<keyword evidence="3" id="KW-1185">Reference proteome</keyword>
<gene>
    <name evidence="2" type="ORF">KCJAJFAP_00233</name>
</gene>
<dbReference type="Proteomes" id="UP000361836">
    <property type="component" value="Unassembled WGS sequence"/>
</dbReference>
<evidence type="ECO:0000256" key="1">
    <source>
        <dbReference type="SAM" id="SignalP"/>
    </source>
</evidence>
<name>A0A5K1J0E1_9ACTN</name>
<accession>A0A5K1J0E1</accession>
<proteinExistence type="predicted"/>
<dbReference type="PROSITE" id="PS51257">
    <property type="entry name" value="PROKAR_LIPOPROTEIN"/>
    <property type="match status" value="1"/>
</dbReference>
<organism evidence="2 3">
    <name type="scientific">Collinsella aerofaciens</name>
    <dbReference type="NCBI Taxonomy" id="74426"/>
    <lineage>
        <taxon>Bacteria</taxon>
        <taxon>Bacillati</taxon>
        <taxon>Actinomycetota</taxon>
        <taxon>Coriobacteriia</taxon>
        <taxon>Coriobacteriales</taxon>
        <taxon>Coriobacteriaceae</taxon>
        <taxon>Collinsella</taxon>
    </lineage>
</organism>
<dbReference type="GO" id="GO:0016787">
    <property type="term" value="F:hydrolase activity"/>
    <property type="evidence" value="ECO:0007669"/>
    <property type="project" value="InterPro"/>
</dbReference>
<sequence>MKRKMIGRALLAFACSVVLLAGTLVGCGGSGAAGSDGEHEAITIMAPFRNVSAFKDMVAEKYPEINLEIIPYSGKNYTAYTQASLKADDMSDIYFSTVYEPSYEHMGDKLIDLSGYDFTDKYTEARLQDVTDSGAIYMLPTCYSCLGITYNKTLLKEHGWELPTNLKELEELASKAKEAGVNLCLTQIQYPGFGFQYWCNILDTSFFNTPDGVQWRADFLDGKATVAGSEELKAAMEDLDKWRDLGMLNDGGDPVSDDVTREEFAKGNTLFMLGNNNDFSDGDTTDEFGLMPYLSKDGRDNAFILQTTSYVGLNKHLQDSGNEQKLEDALHVMEVFSTVEGMQAFNSSYSDSTLLPLKDYTPKADGYYAEILDQLNEGLTAPFIYSGWEDLIVPIGNAGLDYIKGKASLADFETAIDDSQSLIVDNKSQVFTTVTKKLDTDACAKLVGICFAKATDSDLALISTNKYYPYSGTRDELNVDGVSGALFAGDVTDMEISSIVPTGWTDNIKTVTLAGKRVKDLMGSGYDRAGDGNVYPYVLAAPEGFKIDDNATYKVAVAGVTDEVAKEGNLEDSGVLGLDAMKEYLSKFETLSPADVAWND</sequence>
<dbReference type="PANTHER" id="PTHR43649">
    <property type="entry name" value="ARABINOSE-BINDING PROTEIN-RELATED"/>
    <property type="match status" value="1"/>
</dbReference>
<dbReference type="AlphaFoldDB" id="A0A5K1J0E1"/>
<dbReference type="SUPFAM" id="SSF53850">
    <property type="entry name" value="Periplasmic binding protein-like II"/>
    <property type="match status" value="1"/>
</dbReference>
<dbReference type="InterPro" id="IPR050490">
    <property type="entry name" value="Bact_solute-bd_prot1"/>
</dbReference>
<dbReference type="EMBL" id="CABWIE010000019">
    <property type="protein sequence ID" value="VWL95627.1"/>
    <property type="molecule type" value="Genomic_DNA"/>
</dbReference>
<dbReference type="InterPro" id="IPR036907">
    <property type="entry name" value="5'-Nucleotdase_C_sf"/>
</dbReference>
<reference evidence="2 3" key="1">
    <citation type="submission" date="2019-10" db="EMBL/GenBank/DDBJ databases">
        <authorList>
            <person name="Wolf R A."/>
        </authorList>
    </citation>
    <scope>NUCLEOTIDE SEQUENCE [LARGE SCALE GENOMIC DNA]</scope>
    <source>
        <strain evidence="2">Collinsella_aerofaciens_MC2</strain>
    </source>
</reference>
<evidence type="ECO:0000313" key="3">
    <source>
        <dbReference type="Proteomes" id="UP000361836"/>
    </source>
</evidence>
<feature type="chain" id="PRO_5039517668" evidence="1">
    <location>
        <begin position="22"/>
        <end position="600"/>
    </location>
</feature>
<protein>
    <submittedName>
        <fullName evidence="2">Bacterial extracellular solute-binding protein</fullName>
    </submittedName>
</protein>
<evidence type="ECO:0000313" key="2">
    <source>
        <dbReference type="EMBL" id="VWL95627.1"/>
    </source>
</evidence>
<feature type="signal peptide" evidence="1">
    <location>
        <begin position="1"/>
        <end position="21"/>
    </location>
</feature>
<dbReference type="SUPFAM" id="SSF55816">
    <property type="entry name" value="5'-nucleotidase (syn. UDP-sugar hydrolase), C-terminal domain"/>
    <property type="match status" value="1"/>
</dbReference>
<dbReference type="Gene3D" id="3.40.190.10">
    <property type="entry name" value="Periplasmic binding protein-like II"/>
    <property type="match status" value="2"/>
</dbReference>
<dbReference type="PANTHER" id="PTHR43649:SF12">
    <property type="entry name" value="DIACETYLCHITOBIOSE BINDING PROTEIN DASA"/>
    <property type="match status" value="1"/>
</dbReference>
<dbReference type="GO" id="GO:0009166">
    <property type="term" value="P:nucleotide catabolic process"/>
    <property type="evidence" value="ECO:0007669"/>
    <property type="project" value="InterPro"/>
</dbReference>
<keyword evidence="1" id="KW-0732">Signal</keyword>
<dbReference type="RefSeq" id="WP_152076483.1">
    <property type="nucleotide sequence ID" value="NZ_CAAKNU010000062.1"/>
</dbReference>